<dbReference type="GO" id="GO:0016705">
    <property type="term" value="F:oxidoreductase activity, acting on paired donors, with incorporation or reduction of molecular oxygen"/>
    <property type="evidence" value="ECO:0007669"/>
    <property type="project" value="InterPro"/>
</dbReference>
<dbReference type="Proteomes" id="UP000183567">
    <property type="component" value="Unassembled WGS sequence"/>
</dbReference>
<evidence type="ECO:0000256" key="3">
    <source>
        <dbReference type="ARBA" id="ARBA00022617"/>
    </source>
</evidence>
<dbReference type="PANTHER" id="PTHR46300">
    <property type="entry name" value="P450, PUTATIVE (EUROFUNG)-RELATED-RELATED"/>
    <property type="match status" value="1"/>
</dbReference>
<comment type="similarity">
    <text evidence="2">Belongs to the cytochrome P450 family.</text>
</comment>
<evidence type="ECO:0000256" key="2">
    <source>
        <dbReference type="ARBA" id="ARBA00010617"/>
    </source>
</evidence>
<evidence type="ECO:0000313" key="9">
    <source>
        <dbReference type="Proteomes" id="UP000183567"/>
    </source>
</evidence>
<evidence type="ECO:0008006" key="10">
    <source>
        <dbReference type="Google" id="ProtNLM"/>
    </source>
</evidence>
<evidence type="ECO:0000256" key="5">
    <source>
        <dbReference type="ARBA" id="ARBA00023002"/>
    </source>
</evidence>
<feature type="non-terminal residue" evidence="8">
    <location>
        <position position="309"/>
    </location>
</feature>
<dbReference type="Gene3D" id="1.10.630.10">
    <property type="entry name" value="Cytochrome P450"/>
    <property type="match status" value="1"/>
</dbReference>
<comment type="caution">
    <text evidence="8">The sequence shown here is derived from an EMBL/GenBank/DDBJ whole genome shotgun (WGS) entry which is preliminary data.</text>
</comment>
<dbReference type="STRING" id="180088.A0A1J8QIJ1"/>
<sequence>MLALPDVTWLDICLAGAGVYLLKQVFTKKNPAPYPPGPPGWPLIGNILDMPHIKPRLAFAEWGNKYGDISHIEVLGQHIIVLNSIKTAMKMLDKKSSLYSDRPVFPMAKLAGWKDVLPLLPYGDHFRWHRKNFHRVIGSRTAMKVHHPLEEIETHRFLKCVHVTPGELMEHVRHTAGAIILRISHGYEVKENHDPFIELADRALDQFSRLTIPGAWMVDIIPSLAKVPEWCPGAGFKRFARECNGTVEEMISAPYQFVKDQMAAGIAPKSLASSLLEGRTLSAEEDHMSKWSTATVYAGGADTVGPSLH</sequence>
<evidence type="ECO:0000256" key="4">
    <source>
        <dbReference type="ARBA" id="ARBA00022723"/>
    </source>
</evidence>
<proteinExistence type="inferred from homology"/>
<accession>A0A1J8QIJ1</accession>
<comment type="cofactor">
    <cofactor evidence="1">
        <name>heme</name>
        <dbReference type="ChEBI" id="CHEBI:30413"/>
    </cofactor>
</comment>
<name>A0A1J8QIJ1_9AGAM</name>
<dbReference type="GO" id="GO:0005506">
    <property type="term" value="F:iron ion binding"/>
    <property type="evidence" value="ECO:0007669"/>
    <property type="project" value="InterPro"/>
</dbReference>
<keyword evidence="7" id="KW-0503">Monooxygenase</keyword>
<dbReference type="EMBL" id="LVVM01004166">
    <property type="protein sequence ID" value="OJA13425.1"/>
    <property type="molecule type" value="Genomic_DNA"/>
</dbReference>
<gene>
    <name evidence="8" type="ORF">AZE42_05789</name>
</gene>
<dbReference type="SUPFAM" id="SSF48264">
    <property type="entry name" value="Cytochrome P450"/>
    <property type="match status" value="1"/>
</dbReference>
<dbReference type="GO" id="GO:0020037">
    <property type="term" value="F:heme binding"/>
    <property type="evidence" value="ECO:0007669"/>
    <property type="project" value="InterPro"/>
</dbReference>
<evidence type="ECO:0000313" key="8">
    <source>
        <dbReference type="EMBL" id="OJA13425.1"/>
    </source>
</evidence>
<dbReference type="AlphaFoldDB" id="A0A1J8QIJ1"/>
<evidence type="ECO:0000256" key="7">
    <source>
        <dbReference type="ARBA" id="ARBA00023033"/>
    </source>
</evidence>
<keyword evidence="9" id="KW-1185">Reference proteome</keyword>
<reference evidence="8 9" key="1">
    <citation type="submission" date="2016-03" db="EMBL/GenBank/DDBJ databases">
        <title>Comparative genomics of the ectomycorrhizal sister species Rhizopogon vinicolor and Rhizopogon vesiculosus (Basidiomycota: Boletales) reveals a divergence of the mating type B locus.</title>
        <authorList>
            <person name="Mujic A.B."/>
            <person name="Kuo A."/>
            <person name="Tritt A."/>
            <person name="Lipzen A."/>
            <person name="Chen C."/>
            <person name="Johnson J."/>
            <person name="Sharma A."/>
            <person name="Barry K."/>
            <person name="Grigoriev I.V."/>
            <person name="Spatafora J.W."/>
        </authorList>
    </citation>
    <scope>NUCLEOTIDE SEQUENCE [LARGE SCALE GENOMIC DNA]</scope>
    <source>
        <strain evidence="8 9">AM-OR11-056</strain>
    </source>
</reference>
<keyword evidence="6" id="KW-0408">Iron</keyword>
<dbReference type="InterPro" id="IPR050364">
    <property type="entry name" value="Cytochrome_P450_fung"/>
</dbReference>
<protein>
    <recommendedName>
        <fullName evidence="10">Cytochrome P450</fullName>
    </recommendedName>
</protein>
<evidence type="ECO:0000256" key="6">
    <source>
        <dbReference type="ARBA" id="ARBA00023004"/>
    </source>
</evidence>
<keyword evidence="3" id="KW-0349">Heme</keyword>
<dbReference type="Pfam" id="PF00067">
    <property type="entry name" value="p450"/>
    <property type="match status" value="1"/>
</dbReference>
<keyword evidence="5" id="KW-0560">Oxidoreductase</keyword>
<dbReference type="InterPro" id="IPR001128">
    <property type="entry name" value="Cyt_P450"/>
</dbReference>
<dbReference type="GO" id="GO:0004497">
    <property type="term" value="F:monooxygenase activity"/>
    <property type="evidence" value="ECO:0007669"/>
    <property type="project" value="UniProtKB-KW"/>
</dbReference>
<dbReference type="OrthoDB" id="2789670at2759"/>
<dbReference type="PANTHER" id="PTHR46300:SF7">
    <property type="entry name" value="P450, PUTATIVE (EUROFUNG)-RELATED"/>
    <property type="match status" value="1"/>
</dbReference>
<keyword evidence="4" id="KW-0479">Metal-binding</keyword>
<organism evidence="8 9">
    <name type="scientific">Rhizopogon vesiculosus</name>
    <dbReference type="NCBI Taxonomy" id="180088"/>
    <lineage>
        <taxon>Eukaryota</taxon>
        <taxon>Fungi</taxon>
        <taxon>Dikarya</taxon>
        <taxon>Basidiomycota</taxon>
        <taxon>Agaricomycotina</taxon>
        <taxon>Agaricomycetes</taxon>
        <taxon>Agaricomycetidae</taxon>
        <taxon>Boletales</taxon>
        <taxon>Suillineae</taxon>
        <taxon>Rhizopogonaceae</taxon>
        <taxon>Rhizopogon</taxon>
    </lineage>
</organism>
<dbReference type="InterPro" id="IPR036396">
    <property type="entry name" value="Cyt_P450_sf"/>
</dbReference>
<evidence type="ECO:0000256" key="1">
    <source>
        <dbReference type="ARBA" id="ARBA00001971"/>
    </source>
</evidence>